<dbReference type="AlphaFoldDB" id="A0A8X6Y208"/>
<gene>
    <name evidence="1" type="ORF">TNIN_98591</name>
</gene>
<dbReference type="Proteomes" id="UP000886998">
    <property type="component" value="Unassembled WGS sequence"/>
</dbReference>
<evidence type="ECO:0000313" key="1">
    <source>
        <dbReference type="EMBL" id="GFY64585.1"/>
    </source>
</evidence>
<reference evidence="1" key="1">
    <citation type="submission" date="2020-08" db="EMBL/GenBank/DDBJ databases">
        <title>Multicomponent nature underlies the extraordinary mechanical properties of spider dragline silk.</title>
        <authorList>
            <person name="Kono N."/>
            <person name="Nakamura H."/>
            <person name="Mori M."/>
            <person name="Yoshida Y."/>
            <person name="Ohtoshi R."/>
            <person name="Malay A.D."/>
            <person name="Moran D.A.P."/>
            <person name="Tomita M."/>
            <person name="Numata K."/>
            <person name="Arakawa K."/>
        </authorList>
    </citation>
    <scope>NUCLEOTIDE SEQUENCE</scope>
</reference>
<keyword evidence="2" id="KW-1185">Reference proteome</keyword>
<sequence>MSPPSFGTTCCKGWPKGAMGPTHSGYIYIIDETLIVVQKGYLGLLFLHISRFKSVGDAGLLVLPTLVQWPLSGPCISSSRQVLHLPGANALSPQDAEWTQFSQRLFGSGPEGPTHLPRVLAILSEMDPEKWD</sequence>
<comment type="caution">
    <text evidence="1">The sequence shown here is derived from an EMBL/GenBank/DDBJ whole genome shotgun (WGS) entry which is preliminary data.</text>
</comment>
<protein>
    <submittedName>
        <fullName evidence="1">Uncharacterized protein</fullName>
    </submittedName>
</protein>
<evidence type="ECO:0000313" key="2">
    <source>
        <dbReference type="Proteomes" id="UP000886998"/>
    </source>
</evidence>
<proteinExistence type="predicted"/>
<organism evidence="1 2">
    <name type="scientific">Trichonephila inaurata madagascariensis</name>
    <dbReference type="NCBI Taxonomy" id="2747483"/>
    <lineage>
        <taxon>Eukaryota</taxon>
        <taxon>Metazoa</taxon>
        <taxon>Ecdysozoa</taxon>
        <taxon>Arthropoda</taxon>
        <taxon>Chelicerata</taxon>
        <taxon>Arachnida</taxon>
        <taxon>Araneae</taxon>
        <taxon>Araneomorphae</taxon>
        <taxon>Entelegynae</taxon>
        <taxon>Araneoidea</taxon>
        <taxon>Nephilidae</taxon>
        <taxon>Trichonephila</taxon>
        <taxon>Trichonephila inaurata</taxon>
    </lineage>
</organism>
<name>A0A8X6Y208_9ARAC</name>
<dbReference type="EMBL" id="BMAV01015310">
    <property type="protein sequence ID" value="GFY64585.1"/>
    <property type="molecule type" value="Genomic_DNA"/>
</dbReference>
<accession>A0A8X6Y208</accession>